<feature type="compositionally biased region" description="Polar residues" evidence="6">
    <location>
        <begin position="343"/>
        <end position="356"/>
    </location>
</feature>
<dbReference type="CDD" id="cd14687">
    <property type="entry name" value="bZIP_ATF2"/>
    <property type="match status" value="1"/>
</dbReference>
<evidence type="ECO:0000256" key="2">
    <source>
        <dbReference type="ARBA" id="ARBA00023015"/>
    </source>
</evidence>
<gene>
    <name evidence="8" type="primary">SKO1</name>
    <name evidence="8" type="ORF">LPJ64_004223</name>
</gene>
<dbReference type="PROSITE" id="PS50217">
    <property type="entry name" value="BZIP"/>
    <property type="match status" value="1"/>
</dbReference>
<keyword evidence="2" id="KW-0805">Transcription regulation</keyword>
<feature type="region of interest" description="Disordered" evidence="6">
    <location>
        <begin position="51"/>
        <end position="111"/>
    </location>
</feature>
<dbReference type="PANTHER" id="PTHR19304">
    <property type="entry name" value="CYCLIC-AMP RESPONSE ELEMENT BINDING PROTEIN"/>
    <property type="match status" value="1"/>
</dbReference>
<evidence type="ECO:0000256" key="5">
    <source>
        <dbReference type="SAM" id="Coils"/>
    </source>
</evidence>
<feature type="compositionally biased region" description="Low complexity" evidence="6">
    <location>
        <begin position="51"/>
        <end position="62"/>
    </location>
</feature>
<dbReference type="Gene3D" id="1.20.5.170">
    <property type="match status" value="1"/>
</dbReference>
<sequence length="632" mass="65046">MATMHKRRTSKLSLEPNPFEHSFSLVRSEDVKAITEETGGLVAGAATVYAAAPKQQQQQQHQRLTSPSSDKVSLSSADQRSSDQAAAASISPSISPSSSSSSSISSGGSIGNNVTNGSNNVTGASALHSRVKLPPVTAINGPMHAAELTGQWRDSLRSGPLSPAMLGGPASNTAKGAAKTIARLGLTDPVLHTGLTPYIMGEMQPVVASGGFDCMKLPSSLATPGIQAIIKAAIEGQEIATTPGGSLKIASSTSATATAAAASANAVSSLPALSSTLQQPSADPANISSSVISARHQVIPLPSMALTAPPQVAATMAMQGLASSQATQPLAVEPASTQIATSASTINVEGSSGTSSKRAKRRKAAAGDNGGAADAAAALPKQKKKRARPTSNKANSNNGSSNDGRAASSHKQTARESSMEESREANDKSGAEDGSAAGQAQSDEEKRRQFLERNRIAALKCRQRKKKQLKELQERHDFISMQNEALQAEYLKLRELSLNLRALLVAHRECPVAQANGVYGIDSLPIGTPSVSLQPLLFSSCAEGEQAKEIIAAIPPANNGVPVHTVDPSTGKPIVVGIPHPRQLPCSTTVSAVDMIVGAAAAAASLPMIPQSSIVDPKARISVGPQFMALNN</sequence>
<dbReference type="InterPro" id="IPR004827">
    <property type="entry name" value="bZIP"/>
</dbReference>
<evidence type="ECO:0000313" key="9">
    <source>
        <dbReference type="Proteomes" id="UP001145021"/>
    </source>
</evidence>
<dbReference type="AlphaFoldDB" id="A0A9W8CI17"/>
<feature type="compositionally biased region" description="Low complexity" evidence="6">
    <location>
        <begin position="75"/>
        <end position="111"/>
    </location>
</feature>
<evidence type="ECO:0000256" key="4">
    <source>
        <dbReference type="ARBA" id="ARBA00023242"/>
    </source>
</evidence>
<evidence type="ECO:0000256" key="6">
    <source>
        <dbReference type="SAM" id="MobiDB-lite"/>
    </source>
</evidence>
<dbReference type="EMBL" id="JANBOH010000196">
    <property type="protein sequence ID" value="KAJ1644053.1"/>
    <property type="molecule type" value="Genomic_DNA"/>
</dbReference>
<evidence type="ECO:0000313" key="8">
    <source>
        <dbReference type="EMBL" id="KAJ1644053.1"/>
    </source>
</evidence>
<evidence type="ECO:0000256" key="3">
    <source>
        <dbReference type="ARBA" id="ARBA00023163"/>
    </source>
</evidence>
<dbReference type="SUPFAM" id="SSF57959">
    <property type="entry name" value="Leucine zipper domain"/>
    <property type="match status" value="1"/>
</dbReference>
<dbReference type="Pfam" id="PF11786">
    <property type="entry name" value="Aft1_HRA"/>
    <property type="match status" value="1"/>
</dbReference>
<comment type="caution">
    <text evidence="8">The sequence shown here is derived from an EMBL/GenBank/DDBJ whole genome shotgun (WGS) entry which is preliminary data.</text>
</comment>
<dbReference type="GO" id="GO:0003700">
    <property type="term" value="F:DNA-binding transcription factor activity"/>
    <property type="evidence" value="ECO:0007669"/>
    <property type="project" value="InterPro"/>
</dbReference>
<comment type="subcellular location">
    <subcellularLocation>
        <location evidence="1">Nucleus</location>
    </subcellularLocation>
</comment>
<feature type="compositionally biased region" description="Basic residues" evidence="6">
    <location>
        <begin position="1"/>
        <end position="10"/>
    </location>
</feature>
<dbReference type="GO" id="GO:0005634">
    <property type="term" value="C:nucleus"/>
    <property type="evidence" value="ECO:0007669"/>
    <property type="project" value="UniProtKB-SubCell"/>
</dbReference>
<feature type="region of interest" description="Disordered" evidence="6">
    <location>
        <begin position="343"/>
        <end position="447"/>
    </location>
</feature>
<dbReference type="SMART" id="SM00338">
    <property type="entry name" value="BRLZ"/>
    <property type="match status" value="1"/>
</dbReference>
<evidence type="ECO:0000256" key="1">
    <source>
        <dbReference type="ARBA" id="ARBA00004123"/>
    </source>
</evidence>
<organism evidence="8 9">
    <name type="scientific">Coemansia asiatica</name>
    <dbReference type="NCBI Taxonomy" id="1052880"/>
    <lineage>
        <taxon>Eukaryota</taxon>
        <taxon>Fungi</taxon>
        <taxon>Fungi incertae sedis</taxon>
        <taxon>Zoopagomycota</taxon>
        <taxon>Kickxellomycotina</taxon>
        <taxon>Kickxellomycetes</taxon>
        <taxon>Kickxellales</taxon>
        <taxon>Kickxellaceae</taxon>
        <taxon>Coemansia</taxon>
    </lineage>
</organism>
<feature type="compositionally biased region" description="Basic and acidic residues" evidence="6">
    <location>
        <begin position="413"/>
        <end position="431"/>
    </location>
</feature>
<accession>A0A9W8CI17</accession>
<feature type="compositionally biased region" description="Low complexity" evidence="6">
    <location>
        <begin position="391"/>
        <end position="409"/>
    </location>
</feature>
<keyword evidence="5" id="KW-0175">Coiled coil</keyword>
<keyword evidence="3" id="KW-0804">Transcription</keyword>
<feature type="compositionally biased region" description="Low complexity" evidence="6">
    <location>
        <begin position="371"/>
        <end position="380"/>
    </location>
</feature>
<feature type="coiled-coil region" evidence="5">
    <location>
        <begin position="462"/>
        <end position="489"/>
    </location>
</feature>
<feature type="domain" description="BZIP" evidence="7">
    <location>
        <begin position="444"/>
        <end position="507"/>
    </location>
</feature>
<feature type="compositionally biased region" description="Polar residues" evidence="6">
    <location>
        <begin position="63"/>
        <end position="74"/>
    </location>
</feature>
<proteinExistence type="predicted"/>
<feature type="region of interest" description="Disordered" evidence="6">
    <location>
        <begin position="1"/>
        <end position="22"/>
    </location>
</feature>
<dbReference type="Proteomes" id="UP001145021">
    <property type="component" value="Unassembled WGS sequence"/>
</dbReference>
<reference evidence="8" key="1">
    <citation type="submission" date="2022-07" db="EMBL/GenBank/DDBJ databases">
        <title>Phylogenomic reconstructions and comparative analyses of Kickxellomycotina fungi.</title>
        <authorList>
            <person name="Reynolds N.K."/>
            <person name="Stajich J.E."/>
            <person name="Barry K."/>
            <person name="Grigoriev I.V."/>
            <person name="Crous P."/>
            <person name="Smith M.E."/>
        </authorList>
    </citation>
    <scope>NUCLEOTIDE SEQUENCE</scope>
    <source>
        <strain evidence="8">NBRC 105413</strain>
    </source>
</reference>
<dbReference type="Pfam" id="PF00170">
    <property type="entry name" value="bZIP_1"/>
    <property type="match status" value="1"/>
</dbReference>
<evidence type="ECO:0000259" key="7">
    <source>
        <dbReference type="PROSITE" id="PS50217"/>
    </source>
</evidence>
<keyword evidence="4" id="KW-0539">Nucleus</keyword>
<protein>
    <submittedName>
        <fullName evidence="8">Transcription factor</fullName>
    </submittedName>
</protein>
<dbReference type="InterPro" id="IPR051027">
    <property type="entry name" value="bZIP_transcription_factors"/>
</dbReference>
<dbReference type="InterPro" id="IPR046347">
    <property type="entry name" value="bZIP_sf"/>
</dbReference>
<name>A0A9W8CI17_9FUNG</name>
<keyword evidence="9" id="KW-1185">Reference proteome</keyword>
<dbReference type="InterPro" id="IPR021755">
    <property type="entry name" value="TF_Aft1_HRA"/>
</dbReference>